<protein>
    <submittedName>
        <fullName evidence="2">DNA-binding transcriptional regulator, MarR family</fullName>
    </submittedName>
</protein>
<dbReference type="InterPro" id="IPR036388">
    <property type="entry name" value="WH-like_DNA-bd_sf"/>
</dbReference>
<gene>
    <name evidence="2" type="ORF">SAMN04490248_104208</name>
</gene>
<dbReference type="OrthoDB" id="7723661at2"/>
<dbReference type="AlphaFoldDB" id="A0A1H8PAU6"/>
<dbReference type="PROSITE" id="PS50995">
    <property type="entry name" value="HTH_MARR_2"/>
    <property type="match status" value="1"/>
</dbReference>
<dbReference type="InterPro" id="IPR039422">
    <property type="entry name" value="MarR/SlyA-like"/>
</dbReference>
<feature type="domain" description="HTH marR-type" evidence="1">
    <location>
        <begin position="17"/>
        <end position="157"/>
    </location>
</feature>
<dbReference type="InterPro" id="IPR036390">
    <property type="entry name" value="WH_DNA-bd_sf"/>
</dbReference>
<name>A0A1H8PAU6_9RHOB</name>
<sequence>MHTTETKKRPGTKPRVHPPITTLMDALSFRIARLAAINEKAGNALFREQFGLTLTEWRVLGVTQAMQCVPFNQLYRYLVMDKGQLSRTVKALGKRDLIEILPSETDARQIQIRTTQAGRDLHDRALVYTQERNEVTVETLTPEECAEFMRILKKISTDNEDRAFMSGVLK</sequence>
<reference evidence="2 3" key="1">
    <citation type="submission" date="2016-10" db="EMBL/GenBank/DDBJ databases">
        <authorList>
            <person name="de Groot N.N."/>
        </authorList>
    </citation>
    <scope>NUCLEOTIDE SEQUENCE [LARGE SCALE GENOMIC DNA]</scope>
    <source>
        <strain evidence="2 3">DSM 27842</strain>
    </source>
</reference>
<dbReference type="SUPFAM" id="SSF46785">
    <property type="entry name" value="Winged helix' DNA-binding domain"/>
    <property type="match status" value="1"/>
</dbReference>
<organism evidence="2 3">
    <name type="scientific">Salinihabitans flavidus</name>
    <dbReference type="NCBI Taxonomy" id="569882"/>
    <lineage>
        <taxon>Bacteria</taxon>
        <taxon>Pseudomonadati</taxon>
        <taxon>Pseudomonadota</taxon>
        <taxon>Alphaproteobacteria</taxon>
        <taxon>Rhodobacterales</taxon>
        <taxon>Roseobacteraceae</taxon>
        <taxon>Salinihabitans</taxon>
    </lineage>
</organism>
<dbReference type="Pfam" id="PF12802">
    <property type="entry name" value="MarR_2"/>
    <property type="match status" value="1"/>
</dbReference>
<dbReference type="GO" id="GO:0003700">
    <property type="term" value="F:DNA-binding transcription factor activity"/>
    <property type="evidence" value="ECO:0007669"/>
    <property type="project" value="InterPro"/>
</dbReference>
<evidence type="ECO:0000313" key="2">
    <source>
        <dbReference type="EMBL" id="SEO38887.1"/>
    </source>
</evidence>
<dbReference type="InterPro" id="IPR000835">
    <property type="entry name" value="HTH_MarR-typ"/>
</dbReference>
<dbReference type="GO" id="GO:0003677">
    <property type="term" value="F:DNA binding"/>
    <property type="evidence" value="ECO:0007669"/>
    <property type="project" value="UniProtKB-KW"/>
</dbReference>
<dbReference type="GO" id="GO:0006950">
    <property type="term" value="P:response to stress"/>
    <property type="evidence" value="ECO:0007669"/>
    <property type="project" value="TreeGrafter"/>
</dbReference>
<dbReference type="Proteomes" id="UP000198893">
    <property type="component" value="Unassembled WGS sequence"/>
</dbReference>
<dbReference type="EMBL" id="FODS01000004">
    <property type="protein sequence ID" value="SEO38887.1"/>
    <property type="molecule type" value="Genomic_DNA"/>
</dbReference>
<dbReference type="PANTHER" id="PTHR33164:SF43">
    <property type="entry name" value="HTH-TYPE TRANSCRIPTIONAL REPRESSOR YETL"/>
    <property type="match status" value="1"/>
</dbReference>
<proteinExistence type="predicted"/>
<dbReference type="STRING" id="569882.SAMN04490248_104208"/>
<dbReference type="Gene3D" id="1.10.10.10">
    <property type="entry name" value="Winged helix-like DNA-binding domain superfamily/Winged helix DNA-binding domain"/>
    <property type="match status" value="1"/>
</dbReference>
<dbReference type="SMART" id="SM00347">
    <property type="entry name" value="HTH_MARR"/>
    <property type="match status" value="1"/>
</dbReference>
<evidence type="ECO:0000259" key="1">
    <source>
        <dbReference type="PROSITE" id="PS50995"/>
    </source>
</evidence>
<accession>A0A1H8PAU6</accession>
<dbReference type="PANTHER" id="PTHR33164">
    <property type="entry name" value="TRANSCRIPTIONAL REGULATOR, MARR FAMILY"/>
    <property type="match status" value="1"/>
</dbReference>
<dbReference type="RefSeq" id="WP_093116348.1">
    <property type="nucleotide sequence ID" value="NZ_FODS01000004.1"/>
</dbReference>
<keyword evidence="3" id="KW-1185">Reference proteome</keyword>
<evidence type="ECO:0000313" key="3">
    <source>
        <dbReference type="Proteomes" id="UP000198893"/>
    </source>
</evidence>
<keyword evidence="2" id="KW-0238">DNA-binding</keyword>